<protein>
    <submittedName>
        <fullName evidence="2">Nuclear transport factor 2 family protein</fullName>
    </submittedName>
</protein>
<dbReference type="CDD" id="cd00531">
    <property type="entry name" value="NTF2_like"/>
    <property type="match status" value="1"/>
</dbReference>
<evidence type="ECO:0000259" key="1">
    <source>
        <dbReference type="Pfam" id="PF13577"/>
    </source>
</evidence>
<accession>A0ABS5KPK3</accession>
<gene>
    <name evidence="2" type="ORF">KGQ19_13940</name>
</gene>
<dbReference type="EMBL" id="JAAFYZ010000038">
    <property type="protein sequence ID" value="MBS2547966.1"/>
    <property type="molecule type" value="Genomic_DNA"/>
</dbReference>
<comment type="caution">
    <text evidence="2">The sequence shown here is derived from an EMBL/GenBank/DDBJ whole genome shotgun (WGS) entry which is preliminary data.</text>
</comment>
<evidence type="ECO:0000313" key="3">
    <source>
        <dbReference type="Proteomes" id="UP000730482"/>
    </source>
</evidence>
<dbReference type="InterPro" id="IPR037401">
    <property type="entry name" value="SnoaL-like"/>
</dbReference>
<reference evidence="2 3" key="1">
    <citation type="submission" date="2020-02" db="EMBL/GenBank/DDBJ databases">
        <title>Acidophilic actinobacteria isolated from forest soil.</title>
        <authorList>
            <person name="Golinska P."/>
        </authorList>
    </citation>
    <scope>NUCLEOTIDE SEQUENCE [LARGE SCALE GENOMIC DNA]</scope>
    <source>
        <strain evidence="2 3">NL8</strain>
    </source>
</reference>
<dbReference type="SUPFAM" id="SSF54427">
    <property type="entry name" value="NTF2-like"/>
    <property type="match status" value="1"/>
</dbReference>
<dbReference type="InterPro" id="IPR032710">
    <property type="entry name" value="NTF2-like_dom_sf"/>
</dbReference>
<feature type="domain" description="SnoaL-like" evidence="1">
    <location>
        <begin position="20"/>
        <end position="146"/>
    </location>
</feature>
<evidence type="ECO:0000313" key="2">
    <source>
        <dbReference type="EMBL" id="MBS2547966.1"/>
    </source>
</evidence>
<organism evidence="2 3">
    <name type="scientific">Catenulispora pinistramenti</name>
    <dbReference type="NCBI Taxonomy" id="2705254"/>
    <lineage>
        <taxon>Bacteria</taxon>
        <taxon>Bacillati</taxon>
        <taxon>Actinomycetota</taxon>
        <taxon>Actinomycetes</taxon>
        <taxon>Catenulisporales</taxon>
        <taxon>Catenulisporaceae</taxon>
        <taxon>Catenulispora</taxon>
    </lineage>
</organism>
<keyword evidence="3" id="KW-1185">Reference proteome</keyword>
<proteinExistence type="predicted"/>
<dbReference type="RefSeq" id="WP_212009544.1">
    <property type="nucleotide sequence ID" value="NZ_JAAFYZ010000038.1"/>
</dbReference>
<dbReference type="Pfam" id="PF13577">
    <property type="entry name" value="SnoaL_4"/>
    <property type="match status" value="1"/>
</dbReference>
<dbReference type="Gene3D" id="3.10.450.50">
    <property type="match status" value="1"/>
</dbReference>
<name>A0ABS5KPK3_9ACTN</name>
<dbReference type="Proteomes" id="UP000730482">
    <property type="component" value="Unassembled WGS sequence"/>
</dbReference>
<sequence length="163" mass="18035">MTADAQTGDGQQTLTLLHTQLSMLVTALWFEIDHRDGSAASGFFTPDAELTFSRRTFRGTDEINGVYSDRAARGPRVSRHLTSDFHILRQEADLVEAVSVLVLYAQDGEPPIPTTVPVLVADVSDRFVRVGEAEGEARRWLIASRRIENRFLLPGDVLAVPTE</sequence>